<comment type="subcellular location">
    <subcellularLocation>
        <location evidence="4">Endoplasmic reticulum membrane</location>
        <topology evidence="4">Peripheral membrane protein</topology>
    </subcellularLocation>
    <subcellularLocation>
        <location evidence="3">Microsome membrane</location>
        <topology evidence="3">Peripheral membrane protein</topology>
    </subcellularLocation>
</comment>
<evidence type="ECO:0000256" key="16">
    <source>
        <dbReference type="PIRSR" id="PIRSR602403-1"/>
    </source>
</evidence>
<keyword evidence="18" id="KW-1133">Transmembrane helix</keyword>
<organism evidence="19 20">
    <name type="scientific">Plutella xylostella</name>
    <name type="common">Diamondback moth</name>
    <name type="synonym">Plutella maculipennis</name>
    <dbReference type="NCBI Taxonomy" id="51655"/>
    <lineage>
        <taxon>Eukaryota</taxon>
        <taxon>Metazoa</taxon>
        <taxon>Ecdysozoa</taxon>
        <taxon>Arthropoda</taxon>
        <taxon>Hexapoda</taxon>
        <taxon>Insecta</taxon>
        <taxon>Pterygota</taxon>
        <taxon>Neoptera</taxon>
        <taxon>Endopterygota</taxon>
        <taxon>Lepidoptera</taxon>
        <taxon>Glossata</taxon>
        <taxon>Ditrysia</taxon>
        <taxon>Yponomeutoidea</taxon>
        <taxon>Plutellidae</taxon>
        <taxon>Plutella</taxon>
    </lineage>
</organism>
<dbReference type="EC" id="1.14.14.1" evidence="6"/>
<evidence type="ECO:0000256" key="4">
    <source>
        <dbReference type="ARBA" id="ARBA00004406"/>
    </source>
</evidence>
<sequence>MIVELLIFIFSTLSVYILYGYYKNNQDFEEKGVKYLPGVPIFGNTAGSTLGRHHMFFDYQNVYKAFPVESYVGYVDGMAPTILLRDPSVIKLITVKDFDHFADHRPLSSDDLFSESLVMMKGDRWRDMRSTLSPAFTGSKMRQMVPFMNETSNNIVQYLRETEGQNIDATFLIHCYTNDVIASTIFGVQVNTLKDPSNYFYKAGQKLVASSFSKKLSFFLVLTFPFLAKYFPFFPKEATDYFKDLVLKTMEHREKNNIQRPDMIQMLMEAAKGTLKDQPHDKLDDVGFATTQEADVKPKGKLRQWDYETLAAQAFLFFFGGFDSSAAVIVMAIHELALNPGAQETLHEEVKKHHEQHGEMTYEGVQNMPYLDCVVNETLRKWTPGVAMNRVCVKLYVLPPPREGGKPVKVKPGDNIYSVVSALHWDEQYYPEPEKFKPERFSDENKHKIQPFTFIPFGVGPRNCIASRFAILELKVLLYHLVLHFEVQKCEKTSDPLRLGPRDFNVQAVGGTWVKFKSRK</sequence>
<dbReference type="Gene3D" id="1.10.630.10">
    <property type="entry name" value="Cytochrome P450"/>
    <property type="match status" value="1"/>
</dbReference>
<evidence type="ECO:0000256" key="3">
    <source>
        <dbReference type="ARBA" id="ARBA00004174"/>
    </source>
</evidence>
<comment type="cofactor">
    <cofactor evidence="1 16">
        <name>heme</name>
        <dbReference type="ChEBI" id="CHEBI:30413"/>
    </cofactor>
</comment>
<dbReference type="GO" id="GO:0016712">
    <property type="term" value="F:oxidoreductase activity, acting on paired donors, with incorporation or reduction of molecular oxygen, reduced flavin or flavoprotein as one donor, and incorporation of one atom of oxygen"/>
    <property type="evidence" value="ECO:0007669"/>
    <property type="project" value="UniProtKB-EC"/>
</dbReference>
<evidence type="ECO:0000256" key="15">
    <source>
        <dbReference type="ARBA" id="ARBA00047827"/>
    </source>
</evidence>
<keyword evidence="11 17" id="KW-0560">Oxidoreductase</keyword>
<evidence type="ECO:0000256" key="14">
    <source>
        <dbReference type="ARBA" id="ARBA00023136"/>
    </source>
</evidence>
<dbReference type="InterPro" id="IPR050476">
    <property type="entry name" value="Insect_CytP450_Detox"/>
</dbReference>
<evidence type="ECO:0000256" key="11">
    <source>
        <dbReference type="ARBA" id="ARBA00023002"/>
    </source>
</evidence>
<dbReference type="InterPro" id="IPR036396">
    <property type="entry name" value="Cyt_P450_sf"/>
</dbReference>
<dbReference type="GO" id="GO:0005506">
    <property type="term" value="F:iron ion binding"/>
    <property type="evidence" value="ECO:0007669"/>
    <property type="project" value="InterPro"/>
</dbReference>
<evidence type="ECO:0000256" key="18">
    <source>
        <dbReference type="SAM" id="Phobius"/>
    </source>
</evidence>
<dbReference type="AlphaFoldDB" id="A0A8S4G5B5"/>
<feature type="transmembrane region" description="Helical" evidence="18">
    <location>
        <begin position="6"/>
        <end position="22"/>
    </location>
</feature>
<evidence type="ECO:0000256" key="7">
    <source>
        <dbReference type="ARBA" id="ARBA00022617"/>
    </source>
</evidence>
<evidence type="ECO:0000256" key="1">
    <source>
        <dbReference type="ARBA" id="ARBA00001971"/>
    </source>
</evidence>
<feature type="binding site" description="axial binding residue" evidence="16">
    <location>
        <position position="464"/>
    </location>
    <ligand>
        <name>heme</name>
        <dbReference type="ChEBI" id="CHEBI:30413"/>
    </ligand>
    <ligandPart>
        <name>Fe</name>
        <dbReference type="ChEBI" id="CHEBI:18248"/>
    </ligandPart>
</feature>
<evidence type="ECO:0000256" key="8">
    <source>
        <dbReference type="ARBA" id="ARBA00022723"/>
    </source>
</evidence>
<reference evidence="19" key="1">
    <citation type="submission" date="2020-11" db="EMBL/GenBank/DDBJ databases">
        <authorList>
            <person name="Whiteford S."/>
        </authorList>
    </citation>
    <scope>NUCLEOTIDE SEQUENCE</scope>
</reference>
<dbReference type="EMBL" id="CAJHNJ030000092">
    <property type="protein sequence ID" value="CAG9135001.1"/>
    <property type="molecule type" value="Genomic_DNA"/>
</dbReference>
<evidence type="ECO:0000256" key="17">
    <source>
        <dbReference type="RuleBase" id="RU000461"/>
    </source>
</evidence>
<comment type="caution">
    <text evidence="19">The sequence shown here is derived from an EMBL/GenBank/DDBJ whole genome shotgun (WGS) entry which is preliminary data.</text>
</comment>
<evidence type="ECO:0000256" key="13">
    <source>
        <dbReference type="ARBA" id="ARBA00023033"/>
    </source>
</evidence>
<dbReference type="GO" id="GO:0005789">
    <property type="term" value="C:endoplasmic reticulum membrane"/>
    <property type="evidence" value="ECO:0007669"/>
    <property type="project" value="UniProtKB-SubCell"/>
</dbReference>
<keyword evidence="7 16" id="KW-0349">Heme</keyword>
<evidence type="ECO:0000256" key="6">
    <source>
        <dbReference type="ARBA" id="ARBA00012109"/>
    </source>
</evidence>
<dbReference type="PANTHER" id="PTHR24292:SF54">
    <property type="entry name" value="CYP9F3-RELATED"/>
    <property type="match status" value="1"/>
</dbReference>
<keyword evidence="12 16" id="KW-0408">Iron</keyword>
<dbReference type="PROSITE" id="PS00086">
    <property type="entry name" value="CYTOCHROME_P450"/>
    <property type="match status" value="1"/>
</dbReference>
<gene>
    <name evidence="19" type="ORF">PLXY2_LOCUS13244</name>
</gene>
<proteinExistence type="inferred from homology"/>
<keyword evidence="20" id="KW-1185">Reference proteome</keyword>
<dbReference type="CDD" id="cd11056">
    <property type="entry name" value="CYP6-like"/>
    <property type="match status" value="1"/>
</dbReference>
<dbReference type="InterPro" id="IPR001128">
    <property type="entry name" value="Cyt_P450"/>
</dbReference>
<dbReference type="FunFam" id="1.10.630.10:FF:000042">
    <property type="entry name" value="Cytochrome P450"/>
    <property type="match status" value="1"/>
</dbReference>
<keyword evidence="13 17" id="KW-0503">Monooxygenase</keyword>
<evidence type="ECO:0000256" key="12">
    <source>
        <dbReference type="ARBA" id="ARBA00023004"/>
    </source>
</evidence>
<dbReference type="PANTHER" id="PTHR24292">
    <property type="entry name" value="CYTOCHROME P450"/>
    <property type="match status" value="1"/>
</dbReference>
<dbReference type="PRINTS" id="PR00465">
    <property type="entry name" value="EP450IV"/>
</dbReference>
<evidence type="ECO:0000313" key="19">
    <source>
        <dbReference type="EMBL" id="CAG9135001.1"/>
    </source>
</evidence>
<dbReference type="GO" id="GO:0020037">
    <property type="term" value="F:heme binding"/>
    <property type="evidence" value="ECO:0007669"/>
    <property type="project" value="InterPro"/>
</dbReference>
<accession>A0A8S4G5B5</accession>
<keyword evidence="10" id="KW-0492">Microsome</keyword>
<name>A0A8S4G5B5_PLUXY</name>
<dbReference type="InterPro" id="IPR002403">
    <property type="entry name" value="Cyt_P450_E_grp-IV"/>
</dbReference>
<keyword evidence="14 18" id="KW-0472">Membrane</keyword>
<dbReference type="SUPFAM" id="SSF48264">
    <property type="entry name" value="Cytochrome P450"/>
    <property type="match status" value="1"/>
</dbReference>
<evidence type="ECO:0000256" key="10">
    <source>
        <dbReference type="ARBA" id="ARBA00022848"/>
    </source>
</evidence>
<comment type="catalytic activity">
    <reaction evidence="15">
        <text>an organic molecule + reduced [NADPH--hemoprotein reductase] + O2 = an alcohol + oxidized [NADPH--hemoprotein reductase] + H2O + H(+)</text>
        <dbReference type="Rhea" id="RHEA:17149"/>
        <dbReference type="Rhea" id="RHEA-COMP:11964"/>
        <dbReference type="Rhea" id="RHEA-COMP:11965"/>
        <dbReference type="ChEBI" id="CHEBI:15377"/>
        <dbReference type="ChEBI" id="CHEBI:15378"/>
        <dbReference type="ChEBI" id="CHEBI:15379"/>
        <dbReference type="ChEBI" id="CHEBI:30879"/>
        <dbReference type="ChEBI" id="CHEBI:57618"/>
        <dbReference type="ChEBI" id="CHEBI:58210"/>
        <dbReference type="ChEBI" id="CHEBI:142491"/>
        <dbReference type="EC" id="1.14.14.1"/>
    </reaction>
</comment>
<dbReference type="PRINTS" id="PR00385">
    <property type="entry name" value="P450"/>
</dbReference>
<keyword evidence="9" id="KW-0256">Endoplasmic reticulum</keyword>
<keyword evidence="8 16" id="KW-0479">Metal-binding</keyword>
<evidence type="ECO:0000313" key="20">
    <source>
        <dbReference type="Proteomes" id="UP000653454"/>
    </source>
</evidence>
<keyword evidence="18" id="KW-0812">Transmembrane</keyword>
<dbReference type="Pfam" id="PF00067">
    <property type="entry name" value="p450"/>
    <property type="match status" value="1"/>
</dbReference>
<comment type="function">
    <text evidence="2">May be involved in the metabolism of insect hormones and in the breakdown of synthetic insecticides.</text>
</comment>
<evidence type="ECO:0000256" key="9">
    <source>
        <dbReference type="ARBA" id="ARBA00022824"/>
    </source>
</evidence>
<dbReference type="Proteomes" id="UP000653454">
    <property type="component" value="Unassembled WGS sequence"/>
</dbReference>
<evidence type="ECO:0000256" key="5">
    <source>
        <dbReference type="ARBA" id="ARBA00010617"/>
    </source>
</evidence>
<dbReference type="InterPro" id="IPR017972">
    <property type="entry name" value="Cyt_P450_CS"/>
</dbReference>
<comment type="similarity">
    <text evidence="5 17">Belongs to the cytochrome P450 family.</text>
</comment>
<evidence type="ECO:0000256" key="2">
    <source>
        <dbReference type="ARBA" id="ARBA00003690"/>
    </source>
</evidence>
<protein>
    <recommendedName>
        <fullName evidence="6">unspecific monooxygenase</fullName>
        <ecNumber evidence="6">1.14.14.1</ecNumber>
    </recommendedName>
</protein>